<keyword evidence="8 11" id="KW-0255">Endonuclease</keyword>
<dbReference type="Gene3D" id="3.30.420.10">
    <property type="entry name" value="Ribonuclease H-like superfamily/Ribonuclease H"/>
    <property type="match status" value="1"/>
</dbReference>
<name>A0A858PXC4_9RICK</name>
<dbReference type="Proteomes" id="UP000500930">
    <property type="component" value="Chromosome"/>
</dbReference>
<dbReference type="Pfam" id="PF00075">
    <property type="entry name" value="RNase_H"/>
    <property type="match status" value="1"/>
</dbReference>
<dbReference type="InterPro" id="IPR036397">
    <property type="entry name" value="RNaseH_sf"/>
</dbReference>
<evidence type="ECO:0000256" key="11">
    <source>
        <dbReference type="HAMAP-Rule" id="MF_00042"/>
    </source>
</evidence>
<keyword evidence="14" id="KW-1185">Reference proteome</keyword>
<evidence type="ECO:0000256" key="6">
    <source>
        <dbReference type="ARBA" id="ARBA00022722"/>
    </source>
</evidence>
<sequence length="188" mass="20856">MKNTAALFLSARLKALTRMSLYYAGYWNTIKNGEFVVLMGGDRVVIYTDGACLGNPGPGGWGAVLLFPCGKESKITGSCSDTTNNRMELTAVISALAALDEGKNVCVHTDSIYVKNGITSWIHKWKLNGWRTSNNSAVKNVDLWMELEKLSLRHNVTWEWVKAHAGNRYNEEADSLAKDAIERQVSVR</sequence>
<feature type="binding site" evidence="11">
    <location>
        <position position="49"/>
    </location>
    <ligand>
        <name>Mg(2+)</name>
        <dbReference type="ChEBI" id="CHEBI:18420"/>
        <label>1</label>
    </ligand>
</feature>
<feature type="binding site" evidence="11">
    <location>
        <position position="174"/>
    </location>
    <ligand>
        <name>Mg(2+)</name>
        <dbReference type="ChEBI" id="CHEBI:18420"/>
        <label>2</label>
    </ligand>
</feature>
<dbReference type="EC" id="3.1.26.4" evidence="5 11"/>
<keyword evidence="6 11" id="KW-0540">Nuclease</keyword>
<keyword evidence="11" id="KW-0963">Cytoplasm</keyword>
<evidence type="ECO:0000256" key="5">
    <source>
        <dbReference type="ARBA" id="ARBA00012180"/>
    </source>
</evidence>
<dbReference type="EMBL" id="CP046391">
    <property type="protein sequence ID" value="QJC27246.1"/>
    <property type="molecule type" value="Genomic_DNA"/>
</dbReference>
<evidence type="ECO:0000256" key="8">
    <source>
        <dbReference type="ARBA" id="ARBA00022759"/>
    </source>
</evidence>
<feature type="binding site" evidence="11">
    <location>
        <position position="88"/>
    </location>
    <ligand>
        <name>Mg(2+)</name>
        <dbReference type="ChEBI" id="CHEBI:18420"/>
        <label>1</label>
    </ligand>
</feature>
<comment type="subcellular location">
    <subcellularLocation>
        <location evidence="11">Cytoplasm</location>
    </subcellularLocation>
</comment>
<keyword evidence="10 11" id="KW-0460">Magnesium</keyword>
<protein>
    <recommendedName>
        <fullName evidence="5 11">Ribonuclease H</fullName>
        <shortName evidence="11">RNase H</shortName>
        <ecNumber evidence="5 11">3.1.26.4</ecNumber>
    </recommendedName>
</protein>
<dbReference type="GO" id="GO:0043137">
    <property type="term" value="P:DNA replication, removal of RNA primer"/>
    <property type="evidence" value="ECO:0007669"/>
    <property type="project" value="TreeGrafter"/>
</dbReference>
<evidence type="ECO:0000313" key="13">
    <source>
        <dbReference type="EMBL" id="QJC27246.1"/>
    </source>
</evidence>
<dbReference type="CDD" id="cd09278">
    <property type="entry name" value="RNase_HI_prokaryote_like"/>
    <property type="match status" value="1"/>
</dbReference>
<dbReference type="InterPro" id="IPR050092">
    <property type="entry name" value="RNase_H"/>
</dbReference>
<dbReference type="NCBIfam" id="NF001236">
    <property type="entry name" value="PRK00203.1"/>
    <property type="match status" value="1"/>
</dbReference>
<evidence type="ECO:0000256" key="9">
    <source>
        <dbReference type="ARBA" id="ARBA00022801"/>
    </source>
</evidence>
<reference evidence="13 14" key="1">
    <citation type="journal article" date="2020" name="Pathogens">
        <title>First Whole Genome Sequence of Anaplasma platys, an Obligate Intracellular Rickettsial Pathogen of Dogs.</title>
        <authorList>
            <person name="Llanes A."/>
            <person name="Rajeev S."/>
        </authorList>
    </citation>
    <scope>NUCLEOTIDE SEQUENCE [LARGE SCALE GENOMIC DNA]</scope>
    <source>
        <strain evidence="13 14">S3</strain>
    </source>
</reference>
<dbReference type="GO" id="GO:0005737">
    <property type="term" value="C:cytoplasm"/>
    <property type="evidence" value="ECO:0007669"/>
    <property type="project" value="UniProtKB-SubCell"/>
</dbReference>
<dbReference type="GO" id="GO:0003676">
    <property type="term" value="F:nucleic acid binding"/>
    <property type="evidence" value="ECO:0007669"/>
    <property type="project" value="InterPro"/>
</dbReference>
<gene>
    <name evidence="11 13" type="primary">rnhA</name>
    <name evidence="13" type="ORF">ANPL_00640</name>
</gene>
<dbReference type="SUPFAM" id="SSF53098">
    <property type="entry name" value="Ribonuclease H-like"/>
    <property type="match status" value="1"/>
</dbReference>
<comment type="similarity">
    <text evidence="3 11">Belongs to the RNase H family.</text>
</comment>
<dbReference type="PANTHER" id="PTHR10642:SF26">
    <property type="entry name" value="RIBONUCLEASE H1"/>
    <property type="match status" value="1"/>
</dbReference>
<feature type="binding site" evidence="11">
    <location>
        <position position="49"/>
    </location>
    <ligand>
        <name>Mg(2+)</name>
        <dbReference type="ChEBI" id="CHEBI:18420"/>
        <label>2</label>
    </ligand>
</feature>
<dbReference type="PANTHER" id="PTHR10642">
    <property type="entry name" value="RIBONUCLEASE H1"/>
    <property type="match status" value="1"/>
</dbReference>
<comment type="catalytic activity">
    <reaction evidence="1 11">
        <text>Endonucleolytic cleavage to 5'-phosphomonoester.</text>
        <dbReference type="EC" id="3.1.26.4"/>
    </reaction>
</comment>
<evidence type="ECO:0000313" key="14">
    <source>
        <dbReference type="Proteomes" id="UP000500930"/>
    </source>
</evidence>
<comment type="subunit">
    <text evidence="4 11">Monomer.</text>
</comment>
<feature type="domain" description="RNase H type-1" evidence="12">
    <location>
        <begin position="40"/>
        <end position="182"/>
    </location>
</feature>
<comment type="function">
    <text evidence="2 11">Endonuclease that specifically degrades the RNA of RNA-DNA hybrids.</text>
</comment>
<dbReference type="PROSITE" id="PS50879">
    <property type="entry name" value="RNASE_H_1"/>
    <property type="match status" value="1"/>
</dbReference>
<dbReference type="InterPro" id="IPR012337">
    <property type="entry name" value="RNaseH-like_sf"/>
</dbReference>
<dbReference type="GO" id="GO:0004523">
    <property type="term" value="F:RNA-DNA hybrid ribonuclease activity"/>
    <property type="evidence" value="ECO:0007669"/>
    <property type="project" value="UniProtKB-UniRule"/>
</dbReference>
<dbReference type="InterPro" id="IPR022892">
    <property type="entry name" value="RNaseHI"/>
</dbReference>
<evidence type="ECO:0000256" key="7">
    <source>
        <dbReference type="ARBA" id="ARBA00022723"/>
    </source>
</evidence>
<dbReference type="FunFam" id="3.30.420.10:FF:000089">
    <property type="entry name" value="Ribonuclease H"/>
    <property type="match status" value="1"/>
</dbReference>
<feature type="binding site" evidence="11">
    <location>
        <position position="110"/>
    </location>
    <ligand>
        <name>Mg(2+)</name>
        <dbReference type="ChEBI" id="CHEBI:18420"/>
        <label>1</label>
    </ligand>
</feature>
<organism evidence="13 14">
    <name type="scientific">Anaplasma platys</name>
    <dbReference type="NCBI Taxonomy" id="949"/>
    <lineage>
        <taxon>Bacteria</taxon>
        <taxon>Pseudomonadati</taxon>
        <taxon>Pseudomonadota</taxon>
        <taxon>Alphaproteobacteria</taxon>
        <taxon>Rickettsiales</taxon>
        <taxon>Anaplasmataceae</taxon>
        <taxon>Anaplasma</taxon>
    </lineage>
</organism>
<keyword evidence="9 11" id="KW-0378">Hydrolase</keyword>
<dbReference type="AlphaFoldDB" id="A0A858PXC4"/>
<evidence type="ECO:0000256" key="4">
    <source>
        <dbReference type="ARBA" id="ARBA00011245"/>
    </source>
</evidence>
<accession>A0A858PXC4</accession>
<evidence type="ECO:0000256" key="1">
    <source>
        <dbReference type="ARBA" id="ARBA00000077"/>
    </source>
</evidence>
<proteinExistence type="inferred from homology"/>
<dbReference type="HAMAP" id="MF_00042">
    <property type="entry name" value="RNase_H"/>
    <property type="match status" value="1"/>
</dbReference>
<keyword evidence="7 11" id="KW-0479">Metal-binding</keyword>
<evidence type="ECO:0000259" key="12">
    <source>
        <dbReference type="PROSITE" id="PS50879"/>
    </source>
</evidence>
<dbReference type="GO" id="GO:0000287">
    <property type="term" value="F:magnesium ion binding"/>
    <property type="evidence" value="ECO:0007669"/>
    <property type="project" value="UniProtKB-UniRule"/>
</dbReference>
<dbReference type="InterPro" id="IPR002156">
    <property type="entry name" value="RNaseH_domain"/>
</dbReference>
<evidence type="ECO:0000256" key="3">
    <source>
        <dbReference type="ARBA" id="ARBA00005300"/>
    </source>
</evidence>
<evidence type="ECO:0000256" key="2">
    <source>
        <dbReference type="ARBA" id="ARBA00004065"/>
    </source>
</evidence>
<comment type="cofactor">
    <cofactor evidence="11">
        <name>Mg(2+)</name>
        <dbReference type="ChEBI" id="CHEBI:18420"/>
    </cofactor>
    <text evidence="11">Binds 1 Mg(2+) ion per subunit. May bind a second metal ion at a regulatory site, or after substrate binding.</text>
</comment>
<evidence type="ECO:0000256" key="10">
    <source>
        <dbReference type="ARBA" id="ARBA00022842"/>
    </source>
</evidence>
<dbReference type="KEGG" id="aplt:ANPL_00640"/>